<dbReference type="PANTHER" id="PTHR33940">
    <property type="entry name" value="PROTEIN CBG13625"/>
    <property type="match status" value="1"/>
</dbReference>
<dbReference type="PIR" id="T33620">
    <property type="entry name" value="T33620"/>
</dbReference>
<evidence type="ECO:0000313" key="5">
    <source>
        <dbReference type="WormBase" id="F40G9.7"/>
    </source>
</evidence>
<dbReference type="UCSC" id="F40G9.7">
    <property type="organism name" value="c. elegans"/>
</dbReference>
<feature type="domain" description="NTF2-like" evidence="2">
    <location>
        <begin position="31"/>
        <end position="146"/>
    </location>
</feature>
<feature type="signal peptide" evidence="1">
    <location>
        <begin position="1"/>
        <end position="24"/>
    </location>
</feature>
<dbReference type="GeneID" id="175183"/>
<dbReference type="WormBase" id="F40G9.7">
    <property type="protein sequence ID" value="CE19854"/>
    <property type="gene ID" value="WBGene00018243"/>
</dbReference>
<dbReference type="FunCoup" id="Q9TZ78">
    <property type="interactions" value="171"/>
</dbReference>
<evidence type="ECO:0000259" key="2">
    <source>
        <dbReference type="Pfam" id="PF26530"/>
    </source>
</evidence>
<dbReference type="PANTHER" id="PTHR33940:SF1">
    <property type="entry name" value="APOLIPOPHORIN-RELATED"/>
    <property type="match status" value="1"/>
</dbReference>
<keyword evidence="1" id="KW-0732">Signal</keyword>
<dbReference type="STRING" id="6239.F40G9.7.1"/>
<dbReference type="Proteomes" id="UP000001940">
    <property type="component" value="Chromosome III"/>
</dbReference>
<dbReference type="Pfam" id="PF26530">
    <property type="entry name" value="NTF2_3"/>
    <property type="match status" value="1"/>
</dbReference>
<organism evidence="3 4">
    <name type="scientific">Caenorhabditis elegans</name>
    <dbReference type="NCBI Taxonomy" id="6239"/>
    <lineage>
        <taxon>Eukaryota</taxon>
        <taxon>Metazoa</taxon>
        <taxon>Ecdysozoa</taxon>
        <taxon>Nematoda</taxon>
        <taxon>Chromadorea</taxon>
        <taxon>Rhabditida</taxon>
        <taxon>Rhabditina</taxon>
        <taxon>Rhabditomorpha</taxon>
        <taxon>Rhabditoidea</taxon>
        <taxon>Rhabditidae</taxon>
        <taxon>Peloderinae</taxon>
        <taxon>Caenorhabditis</taxon>
    </lineage>
</organism>
<evidence type="ECO:0000313" key="3">
    <source>
        <dbReference type="EMBL" id="CCD70932.1"/>
    </source>
</evidence>
<dbReference type="KEGG" id="cel:CELE_F40G9.7"/>
<dbReference type="AlphaFoldDB" id="Q9TZ78"/>
<sequence>MKFSFLIFTMVLACTMQVPPSCFPDPDSPESQAKFFLDGMLQTIKSPSIVFIKIYFGKNFLFHGCKRDYSLDDVVDIIEESDMNKFSYKITNSSFGLFGHYLYFDATLTGLGSPPLDPLNVGFVVHTFVLNAYQHTLTTAREKNCSENFETRDALLNFEE</sequence>
<dbReference type="AGR" id="WB:WBGene00018243"/>
<name>Q9TZ78_CAEEL</name>
<dbReference type="InterPro" id="IPR058721">
    <property type="entry name" value="NTF2_3"/>
</dbReference>
<evidence type="ECO:0000313" key="4">
    <source>
        <dbReference type="Proteomes" id="UP000001940"/>
    </source>
</evidence>
<protein>
    <submittedName>
        <fullName evidence="3">TransThyretin-Related family domain</fullName>
    </submittedName>
</protein>
<dbReference type="EMBL" id="BX284603">
    <property type="protein sequence ID" value="CCD70932.1"/>
    <property type="molecule type" value="Genomic_DNA"/>
</dbReference>
<feature type="chain" id="PRO_5004334036" evidence="1">
    <location>
        <begin position="25"/>
        <end position="160"/>
    </location>
</feature>
<dbReference type="InParanoid" id="Q9TZ78"/>
<dbReference type="Bgee" id="WBGene00018243">
    <property type="expression patterns" value="Expressed in adult organism and 1 other cell type or tissue"/>
</dbReference>
<accession>Q9TZ78</accession>
<keyword evidence="4" id="KW-1185">Reference proteome</keyword>
<dbReference type="RefSeq" id="NP_497165.1">
    <property type="nucleotide sequence ID" value="NM_064764.4"/>
</dbReference>
<evidence type="ECO:0000256" key="1">
    <source>
        <dbReference type="SAM" id="SignalP"/>
    </source>
</evidence>
<dbReference type="CTD" id="175183"/>
<dbReference type="SMR" id="Q9TZ78"/>
<dbReference type="HOGENOM" id="CLU_1653701_0_0_1"/>
<gene>
    <name evidence="3" type="ORF">CELE_F40G9.7</name>
    <name evidence="3 5" type="ORF">F40G9.7</name>
</gene>
<dbReference type="PaxDb" id="6239-F40G9.7.1"/>
<reference evidence="3 4" key="1">
    <citation type="journal article" date="1998" name="Science">
        <title>Genome sequence of the nematode C. elegans: a platform for investigating biology.</title>
        <authorList>
            <consortium name="The C. elegans sequencing consortium"/>
            <person name="Sulson J.E."/>
            <person name="Waterston R."/>
        </authorList>
    </citation>
    <scope>NUCLEOTIDE SEQUENCE [LARGE SCALE GENOMIC DNA]</scope>
    <source>
        <strain evidence="3 4">Bristol N2</strain>
    </source>
</reference>
<proteinExistence type="predicted"/>